<reference evidence="2" key="1">
    <citation type="journal article" date="2023" name="Nat. Plants">
        <title>Single-cell RNA sequencing provides a high-resolution roadmap for understanding the multicellular compartmentation of specialized metabolism.</title>
        <authorList>
            <person name="Sun S."/>
            <person name="Shen X."/>
            <person name="Li Y."/>
            <person name="Li Y."/>
            <person name="Wang S."/>
            <person name="Li R."/>
            <person name="Zhang H."/>
            <person name="Shen G."/>
            <person name="Guo B."/>
            <person name="Wei J."/>
            <person name="Xu J."/>
            <person name="St-Pierre B."/>
            <person name="Chen S."/>
            <person name="Sun C."/>
        </authorList>
    </citation>
    <scope>NUCLEOTIDE SEQUENCE [LARGE SCALE GENOMIC DNA]</scope>
</reference>
<sequence>MPPHNFAASNKRSRATAGPSDNEPILPLPFRISYETNRMWYNANLKINLWLNAQVVGERVVKSNGLEVTWKIASLIIGTNIAPQSPNQTNDLRMIGELREITSASDVIMEFTIKRSHYWWDESESKWRLVVQEEGDDHAQVVEEQAADVVKDNEEDDFQTVVIDRLEHLQIWQEEIQHQLQIHQDNIENQLQSVEEMMQCQHDMNLSLSALLIGCGI</sequence>
<protein>
    <submittedName>
        <fullName evidence="1">Uncharacterized protein</fullName>
    </submittedName>
</protein>
<name>A0ACB9ZXU9_CATRO</name>
<evidence type="ECO:0000313" key="2">
    <source>
        <dbReference type="Proteomes" id="UP001060085"/>
    </source>
</evidence>
<evidence type="ECO:0000313" key="1">
    <source>
        <dbReference type="EMBL" id="KAI5653151.1"/>
    </source>
</evidence>
<comment type="caution">
    <text evidence="1">The sequence shown here is derived from an EMBL/GenBank/DDBJ whole genome shotgun (WGS) entry which is preliminary data.</text>
</comment>
<gene>
    <name evidence="1" type="ORF">M9H77_30338</name>
</gene>
<dbReference type="EMBL" id="CM044707">
    <property type="protein sequence ID" value="KAI5653151.1"/>
    <property type="molecule type" value="Genomic_DNA"/>
</dbReference>
<dbReference type="Proteomes" id="UP001060085">
    <property type="component" value="Linkage Group LG07"/>
</dbReference>
<keyword evidence="2" id="KW-1185">Reference proteome</keyword>
<accession>A0ACB9ZXU9</accession>
<organism evidence="1 2">
    <name type="scientific">Catharanthus roseus</name>
    <name type="common">Madagascar periwinkle</name>
    <name type="synonym">Vinca rosea</name>
    <dbReference type="NCBI Taxonomy" id="4058"/>
    <lineage>
        <taxon>Eukaryota</taxon>
        <taxon>Viridiplantae</taxon>
        <taxon>Streptophyta</taxon>
        <taxon>Embryophyta</taxon>
        <taxon>Tracheophyta</taxon>
        <taxon>Spermatophyta</taxon>
        <taxon>Magnoliopsida</taxon>
        <taxon>eudicotyledons</taxon>
        <taxon>Gunneridae</taxon>
        <taxon>Pentapetalae</taxon>
        <taxon>asterids</taxon>
        <taxon>lamiids</taxon>
        <taxon>Gentianales</taxon>
        <taxon>Apocynaceae</taxon>
        <taxon>Rauvolfioideae</taxon>
        <taxon>Vinceae</taxon>
        <taxon>Catharanthinae</taxon>
        <taxon>Catharanthus</taxon>
    </lineage>
</organism>
<proteinExistence type="predicted"/>